<evidence type="ECO:0000313" key="2">
    <source>
        <dbReference type="EMBL" id="RSL73840.1"/>
    </source>
</evidence>
<comment type="caution">
    <text evidence="2">The sequence shown here is derived from an EMBL/GenBank/DDBJ whole genome shotgun (WGS) entry which is preliminary data.</text>
</comment>
<evidence type="ECO:0000256" key="1">
    <source>
        <dbReference type="SAM" id="MobiDB-lite"/>
    </source>
</evidence>
<dbReference type="Proteomes" id="UP000288168">
    <property type="component" value="Unassembled WGS sequence"/>
</dbReference>
<accession>A0A428R8G7</accession>
<feature type="region of interest" description="Disordered" evidence="1">
    <location>
        <begin position="350"/>
        <end position="369"/>
    </location>
</feature>
<keyword evidence="3" id="KW-1185">Reference proteome</keyword>
<dbReference type="EMBL" id="NKCI01000001">
    <property type="protein sequence ID" value="RSL73840.1"/>
    <property type="molecule type" value="Genomic_DNA"/>
</dbReference>
<dbReference type="AlphaFoldDB" id="A0A428R8G7"/>
<proteinExistence type="predicted"/>
<organism evidence="2 3">
    <name type="scientific">Fusarium duplospermum</name>
    <dbReference type="NCBI Taxonomy" id="1325734"/>
    <lineage>
        <taxon>Eukaryota</taxon>
        <taxon>Fungi</taxon>
        <taxon>Dikarya</taxon>
        <taxon>Ascomycota</taxon>
        <taxon>Pezizomycotina</taxon>
        <taxon>Sordariomycetes</taxon>
        <taxon>Hypocreomycetidae</taxon>
        <taxon>Hypocreales</taxon>
        <taxon>Nectriaceae</taxon>
        <taxon>Fusarium</taxon>
        <taxon>Fusarium solani species complex</taxon>
    </lineage>
</organism>
<evidence type="ECO:0000313" key="3">
    <source>
        <dbReference type="Proteomes" id="UP000288168"/>
    </source>
</evidence>
<protein>
    <submittedName>
        <fullName evidence="2">Uncharacterized protein</fullName>
    </submittedName>
</protein>
<dbReference type="OrthoDB" id="5153901at2759"/>
<sequence>MICGPSITTIEEAAKMFITSKDIFRPNVLFFLETVAMAGSAFALGQGLSNARASRERTERISHTGTTIASMMLKGAKPGEMRREDLQLHIFNCLALITAYPVCVLNRIRGNTYDFRVVSRCNQAAKRLQQLRPIERDDTESESMTDASGVTVEEGTTNEMEHFFEMLSLELELEFRTSFSRSGLPSLAHQRVMYNIRNHLDDLTDFYHLGEIRPALIRENIDMMAAAGRDCGIPAFRDNLNPIAFLRIVDTATRIVCLSIPVQTCTTLAWSMMTRVAFEIGGISIITATALTILDEMWSLWDPYAKGINAYAWTLGIAREIDSMLNDVYDSDWDKDKGLPLRKHGYNVSEMRTHSPRSPRTYEATRESG</sequence>
<gene>
    <name evidence="2" type="ORF">CEP54_000186</name>
</gene>
<name>A0A428R8G7_9HYPO</name>
<reference evidence="2 3" key="1">
    <citation type="submission" date="2017-06" db="EMBL/GenBank/DDBJ databases">
        <title>Comparative genomic analysis of Ambrosia Fusariam Clade fungi.</title>
        <authorList>
            <person name="Stajich J.E."/>
            <person name="Carrillo J."/>
            <person name="Kijimoto T."/>
            <person name="Eskalen A."/>
            <person name="O'Donnell K."/>
            <person name="Kasson M."/>
        </authorList>
    </citation>
    <scope>NUCLEOTIDE SEQUENCE [LARGE SCALE GENOMIC DNA]</scope>
    <source>
        <strain evidence="2 3">NRRL62584</strain>
    </source>
</reference>